<dbReference type="EMBL" id="JAGSOJ010000001">
    <property type="protein sequence ID" value="MCM1989495.1"/>
    <property type="molecule type" value="Genomic_DNA"/>
</dbReference>
<dbReference type="Proteomes" id="UP001056429">
    <property type="component" value="Unassembled WGS sequence"/>
</dbReference>
<dbReference type="InterPro" id="IPR036388">
    <property type="entry name" value="WH-like_DNA-bd_sf"/>
</dbReference>
<organism evidence="5 6">
    <name type="scientific">Oceanirhabdus seepicola</name>
    <dbReference type="NCBI Taxonomy" id="2828781"/>
    <lineage>
        <taxon>Bacteria</taxon>
        <taxon>Bacillati</taxon>
        <taxon>Bacillota</taxon>
        <taxon>Clostridia</taxon>
        <taxon>Eubacteriales</taxon>
        <taxon>Clostridiaceae</taxon>
        <taxon>Oceanirhabdus</taxon>
    </lineage>
</organism>
<gene>
    <name evidence="5" type="ORF">KDK92_07060</name>
</gene>
<dbReference type="InterPro" id="IPR002577">
    <property type="entry name" value="HTH_HxlR"/>
</dbReference>
<keyword evidence="6" id="KW-1185">Reference proteome</keyword>
<evidence type="ECO:0000313" key="6">
    <source>
        <dbReference type="Proteomes" id="UP001056429"/>
    </source>
</evidence>
<dbReference type="AlphaFoldDB" id="A0A9J6NY96"/>
<keyword evidence="1" id="KW-0805">Transcription regulation</keyword>
<accession>A0A9J6NY96</accession>
<evidence type="ECO:0000256" key="1">
    <source>
        <dbReference type="ARBA" id="ARBA00023015"/>
    </source>
</evidence>
<evidence type="ECO:0000313" key="5">
    <source>
        <dbReference type="EMBL" id="MCM1989495.1"/>
    </source>
</evidence>
<feature type="domain" description="HTH hxlR-type" evidence="4">
    <location>
        <begin position="34"/>
        <end position="133"/>
    </location>
</feature>
<evidence type="ECO:0000256" key="3">
    <source>
        <dbReference type="ARBA" id="ARBA00023163"/>
    </source>
</evidence>
<dbReference type="GO" id="GO:0003677">
    <property type="term" value="F:DNA binding"/>
    <property type="evidence" value="ECO:0007669"/>
    <property type="project" value="UniProtKB-KW"/>
</dbReference>
<proteinExistence type="predicted"/>
<evidence type="ECO:0000259" key="4">
    <source>
        <dbReference type="PROSITE" id="PS51118"/>
    </source>
</evidence>
<protein>
    <submittedName>
        <fullName evidence="5">Winged helix-turn-helix transcriptional regulator</fullName>
    </submittedName>
</protein>
<dbReference type="Pfam" id="PF01638">
    <property type="entry name" value="HxlR"/>
    <property type="match status" value="1"/>
</dbReference>
<keyword evidence="2" id="KW-0238">DNA-binding</keyword>
<reference evidence="5" key="2">
    <citation type="submission" date="2021-04" db="EMBL/GenBank/DDBJ databases">
        <authorList>
            <person name="Dong X."/>
        </authorList>
    </citation>
    <scope>NUCLEOTIDE SEQUENCE</scope>
    <source>
        <strain evidence="5">ZWT</strain>
    </source>
</reference>
<dbReference type="PROSITE" id="PS51257">
    <property type="entry name" value="PROKAR_LIPOPROTEIN"/>
    <property type="match status" value="1"/>
</dbReference>
<keyword evidence="3" id="KW-0804">Transcription</keyword>
<reference evidence="5" key="1">
    <citation type="journal article" date="2021" name="mSystems">
        <title>Bacteria and Archaea Synergistically Convert Glycine Betaine to Biogenic Methane in the Formosa Cold Seep of the South China Sea.</title>
        <authorList>
            <person name="Li L."/>
            <person name="Zhang W."/>
            <person name="Zhang S."/>
            <person name="Song L."/>
            <person name="Sun Q."/>
            <person name="Zhang H."/>
            <person name="Xiang H."/>
            <person name="Dong X."/>
        </authorList>
    </citation>
    <scope>NUCLEOTIDE SEQUENCE</scope>
    <source>
        <strain evidence="5">ZWT</strain>
    </source>
</reference>
<dbReference type="SUPFAM" id="SSF46785">
    <property type="entry name" value="Winged helix' DNA-binding domain"/>
    <property type="match status" value="1"/>
</dbReference>
<dbReference type="PANTHER" id="PTHR33204:SF29">
    <property type="entry name" value="TRANSCRIPTIONAL REGULATOR"/>
    <property type="match status" value="1"/>
</dbReference>
<comment type="caution">
    <text evidence="5">The sequence shown here is derived from an EMBL/GenBank/DDBJ whole genome shotgun (WGS) entry which is preliminary data.</text>
</comment>
<dbReference type="PANTHER" id="PTHR33204">
    <property type="entry name" value="TRANSCRIPTIONAL REGULATOR, MARR FAMILY"/>
    <property type="match status" value="1"/>
</dbReference>
<dbReference type="PROSITE" id="PS51118">
    <property type="entry name" value="HTH_HXLR"/>
    <property type="match status" value="1"/>
</dbReference>
<sequence>MKATGTIYRPPAEGNTVSLQGTAGCAHNKSTYRCYFEVTLDLIGGKWKPIMLYYLGFHGTLRYTELRRCLPKITERMLTKQLRELEMDRIINREVFPQIPPKVEYSLTEKGKSLIPLLNQLKDWGEEYFNDNIELFDHKTMGLEE</sequence>
<dbReference type="Gene3D" id="1.10.10.10">
    <property type="entry name" value="Winged helix-like DNA-binding domain superfamily/Winged helix DNA-binding domain"/>
    <property type="match status" value="1"/>
</dbReference>
<evidence type="ECO:0000256" key="2">
    <source>
        <dbReference type="ARBA" id="ARBA00023125"/>
    </source>
</evidence>
<name>A0A9J6NY96_9CLOT</name>
<dbReference type="RefSeq" id="WP_250858489.1">
    <property type="nucleotide sequence ID" value="NZ_JAGSOJ010000001.1"/>
</dbReference>
<dbReference type="InterPro" id="IPR036390">
    <property type="entry name" value="WH_DNA-bd_sf"/>
</dbReference>